<proteinExistence type="predicted"/>
<evidence type="ECO:0000313" key="2">
    <source>
        <dbReference type="Proteomes" id="UP000828941"/>
    </source>
</evidence>
<dbReference type="EMBL" id="CM039435">
    <property type="protein sequence ID" value="KAI4316525.1"/>
    <property type="molecule type" value="Genomic_DNA"/>
</dbReference>
<gene>
    <name evidence="1" type="ORF">L6164_024502</name>
</gene>
<comment type="caution">
    <text evidence="1">The sequence shown here is derived from an EMBL/GenBank/DDBJ whole genome shotgun (WGS) entry which is preliminary data.</text>
</comment>
<sequence length="322" mass="36922">MFEESTSSLWAAVISWFTPTVFFVLLNLMIGTIVITSSLANQKHQQQQHQNDYPRRDSQGHDPYRHPQELARSTSVLQRLKSINFSPYRSREPAHYSPEIQTHYSSEHTHEQQQQHSQPQLARSPSMLQRIKSINLYNYFPTAPASHVQTTHEPETHFDFSEIPEPEKHHLDETLVVESEDDDEYENDEVGPIRTQHQQPDLSLDEIYSQLQGGASHVTRTVSDTKPASGEVPPKLSKKMKKSATTKSAFSHFKEDDIVVENRRPATVREGKVSSMEADEEVDAKADDFINKFKKQLQLQRLDSIIRYKEMINRGSASANAK</sequence>
<dbReference type="Proteomes" id="UP000828941">
    <property type="component" value="Chromosome 10"/>
</dbReference>
<name>A0ACB9LXU4_BAUVA</name>
<protein>
    <submittedName>
        <fullName evidence="1">Uncharacterized protein</fullName>
    </submittedName>
</protein>
<reference evidence="1 2" key="1">
    <citation type="journal article" date="2022" name="DNA Res.">
        <title>Chromosomal-level genome assembly of the orchid tree Bauhinia variegata (Leguminosae; Cercidoideae) supports the allotetraploid origin hypothesis of Bauhinia.</title>
        <authorList>
            <person name="Zhong Y."/>
            <person name="Chen Y."/>
            <person name="Zheng D."/>
            <person name="Pang J."/>
            <person name="Liu Y."/>
            <person name="Luo S."/>
            <person name="Meng S."/>
            <person name="Qian L."/>
            <person name="Wei D."/>
            <person name="Dai S."/>
            <person name="Zhou R."/>
        </authorList>
    </citation>
    <scope>NUCLEOTIDE SEQUENCE [LARGE SCALE GENOMIC DNA]</scope>
    <source>
        <strain evidence="1">BV-YZ2020</strain>
    </source>
</reference>
<accession>A0ACB9LXU4</accession>
<evidence type="ECO:0000313" key="1">
    <source>
        <dbReference type="EMBL" id="KAI4316525.1"/>
    </source>
</evidence>
<organism evidence="1 2">
    <name type="scientific">Bauhinia variegata</name>
    <name type="common">Purple orchid tree</name>
    <name type="synonym">Phanera variegata</name>
    <dbReference type="NCBI Taxonomy" id="167791"/>
    <lineage>
        <taxon>Eukaryota</taxon>
        <taxon>Viridiplantae</taxon>
        <taxon>Streptophyta</taxon>
        <taxon>Embryophyta</taxon>
        <taxon>Tracheophyta</taxon>
        <taxon>Spermatophyta</taxon>
        <taxon>Magnoliopsida</taxon>
        <taxon>eudicotyledons</taxon>
        <taxon>Gunneridae</taxon>
        <taxon>Pentapetalae</taxon>
        <taxon>rosids</taxon>
        <taxon>fabids</taxon>
        <taxon>Fabales</taxon>
        <taxon>Fabaceae</taxon>
        <taxon>Cercidoideae</taxon>
        <taxon>Cercideae</taxon>
        <taxon>Bauhiniinae</taxon>
        <taxon>Bauhinia</taxon>
    </lineage>
</organism>
<keyword evidence="2" id="KW-1185">Reference proteome</keyword>